<evidence type="ECO:0000256" key="1">
    <source>
        <dbReference type="ARBA" id="ARBA00004123"/>
    </source>
</evidence>
<dbReference type="AlphaFoldDB" id="K8EN68"/>
<comment type="subcellular location">
    <subcellularLocation>
        <location evidence="1 6">Nucleus</location>
    </subcellularLocation>
</comment>
<feature type="domain" description="Transcription initiation factor IIA gamma subunit N-terminal" evidence="7">
    <location>
        <begin position="1"/>
        <end position="36"/>
    </location>
</feature>
<proteinExistence type="inferred from homology"/>
<reference evidence="9 10" key="1">
    <citation type="submission" date="2011-10" db="EMBL/GenBank/DDBJ databases">
        <authorList>
            <person name="Genoscope - CEA"/>
        </authorList>
    </citation>
    <scope>NUCLEOTIDE SEQUENCE [LARGE SCALE GENOMIC DNA]</scope>
    <source>
        <strain evidence="9 10">RCC 1105</strain>
    </source>
</reference>
<dbReference type="InterPro" id="IPR015871">
    <property type="entry name" value="TFIIA_gsu_C"/>
</dbReference>
<dbReference type="GeneID" id="19011910"/>
<dbReference type="Pfam" id="PF02268">
    <property type="entry name" value="TFIIA_gamma_N"/>
    <property type="match status" value="1"/>
</dbReference>
<dbReference type="PANTHER" id="PTHR10966">
    <property type="entry name" value="TRANSCRIPTION INITIATION FACTOR IIA SUBUNIT 2"/>
    <property type="match status" value="1"/>
</dbReference>
<feature type="domain" description="Transcription initiation factor IIA gamma subunit C-terminal" evidence="8">
    <location>
        <begin position="47"/>
        <end position="92"/>
    </location>
</feature>
<dbReference type="Gene3D" id="2.30.18.10">
    <property type="entry name" value="Transcription factor IIA (TFIIA), beta-barrel domain"/>
    <property type="match status" value="1"/>
</dbReference>
<evidence type="ECO:0000256" key="5">
    <source>
        <dbReference type="ARBA" id="ARBA00023242"/>
    </source>
</evidence>
<evidence type="ECO:0000313" key="9">
    <source>
        <dbReference type="EMBL" id="CCO19491.1"/>
    </source>
</evidence>
<dbReference type="FunFam" id="2.30.18.10:FF:000001">
    <property type="entry name" value="Transcription initiation factor IIA subunit 2"/>
    <property type="match status" value="1"/>
</dbReference>
<dbReference type="InterPro" id="IPR009088">
    <property type="entry name" value="TFIIA_b-brl"/>
</dbReference>
<gene>
    <name evidence="9" type="ordered locus">Bathy14g02945</name>
</gene>
<sequence length="98" mass="11332">MALTDALDEMVTARELTPTIAMRILLEFDRCIVKELELLKQKTTFGAHLHTYRFCDNVWTFILENVKFKATNYSGIVEEIHADKVKVVACDSKILERK</sequence>
<dbReference type="Pfam" id="PF02751">
    <property type="entry name" value="TFIIA_gamma_C"/>
    <property type="match status" value="1"/>
</dbReference>
<dbReference type="Proteomes" id="UP000198341">
    <property type="component" value="Chromosome 14"/>
</dbReference>
<dbReference type="GO" id="GO:0005672">
    <property type="term" value="C:transcription factor TFIIA complex"/>
    <property type="evidence" value="ECO:0007669"/>
    <property type="project" value="InterPro"/>
</dbReference>
<organism evidence="9 10">
    <name type="scientific">Bathycoccus prasinos</name>
    <dbReference type="NCBI Taxonomy" id="41875"/>
    <lineage>
        <taxon>Eukaryota</taxon>
        <taxon>Viridiplantae</taxon>
        <taxon>Chlorophyta</taxon>
        <taxon>Mamiellophyceae</taxon>
        <taxon>Mamiellales</taxon>
        <taxon>Bathycoccaceae</taxon>
        <taxon>Bathycoccus</taxon>
    </lineage>
</organism>
<protein>
    <recommendedName>
        <fullName evidence="6">Transcription initiation factor IIA subunit 2</fullName>
    </recommendedName>
</protein>
<accession>K8EN68</accession>
<dbReference type="KEGG" id="bpg:Bathy14g02945"/>
<keyword evidence="10" id="KW-1185">Reference proteome</keyword>
<evidence type="ECO:0000259" key="7">
    <source>
        <dbReference type="Pfam" id="PF02268"/>
    </source>
</evidence>
<keyword evidence="4 6" id="KW-0804">Transcription</keyword>
<dbReference type="RefSeq" id="XP_007509034.1">
    <property type="nucleotide sequence ID" value="XM_007508972.1"/>
</dbReference>
<dbReference type="InterPro" id="IPR003194">
    <property type="entry name" value="TFIIA_gsu"/>
</dbReference>
<dbReference type="Gene3D" id="1.10.287.190">
    <property type="entry name" value="Transcription factor IIA gamma subunit, alpha-helical domain"/>
    <property type="match status" value="1"/>
</dbReference>
<keyword evidence="3 6" id="KW-0805">Transcription regulation</keyword>
<comment type="function">
    <text evidence="6">TFIIA is a component of the transcription machinery of RNA polymerase II and plays an important role in transcriptional activation.</text>
</comment>
<dbReference type="EMBL" id="FO082265">
    <property type="protein sequence ID" value="CCO19491.1"/>
    <property type="molecule type" value="Genomic_DNA"/>
</dbReference>
<dbReference type="STRING" id="41875.K8EN68"/>
<evidence type="ECO:0000256" key="3">
    <source>
        <dbReference type="ARBA" id="ARBA00023015"/>
    </source>
</evidence>
<evidence type="ECO:0000256" key="4">
    <source>
        <dbReference type="ARBA" id="ARBA00023163"/>
    </source>
</evidence>
<dbReference type="GO" id="GO:0006367">
    <property type="term" value="P:transcription initiation at RNA polymerase II promoter"/>
    <property type="evidence" value="ECO:0007669"/>
    <property type="project" value="InterPro"/>
</dbReference>
<dbReference type="InterPro" id="IPR015872">
    <property type="entry name" value="TFIIA_gsu_N"/>
</dbReference>
<evidence type="ECO:0000256" key="2">
    <source>
        <dbReference type="ARBA" id="ARBA00007675"/>
    </source>
</evidence>
<comment type="similarity">
    <text evidence="2 6">Belongs to the TFIIA subunit 2 family.</text>
</comment>
<dbReference type="PIRSF" id="PIRSF009415">
    <property type="entry name" value="Hum_TFIIA_gamma"/>
    <property type="match status" value="1"/>
</dbReference>
<evidence type="ECO:0000259" key="8">
    <source>
        <dbReference type="Pfam" id="PF02751"/>
    </source>
</evidence>
<dbReference type="InterPro" id="IPR009083">
    <property type="entry name" value="TFIIA_a-hlx"/>
</dbReference>
<dbReference type="CDD" id="cd10014">
    <property type="entry name" value="TFIIA_gamma_C"/>
    <property type="match status" value="1"/>
</dbReference>
<dbReference type="SUPFAM" id="SSF47396">
    <property type="entry name" value="Transcription factor IIA (TFIIA), alpha-helical domain"/>
    <property type="match status" value="1"/>
</dbReference>
<dbReference type="SUPFAM" id="SSF50784">
    <property type="entry name" value="Transcription factor IIA (TFIIA), beta-barrel domain"/>
    <property type="match status" value="1"/>
</dbReference>
<evidence type="ECO:0000256" key="6">
    <source>
        <dbReference type="PIRNR" id="PIRNR009415"/>
    </source>
</evidence>
<evidence type="ECO:0000313" key="10">
    <source>
        <dbReference type="Proteomes" id="UP000198341"/>
    </source>
</evidence>
<dbReference type="OrthoDB" id="586585at2759"/>
<name>K8EN68_9CHLO</name>
<dbReference type="eggNOG" id="KOG3463">
    <property type="taxonomic scope" value="Eukaryota"/>
</dbReference>
<keyword evidence="5 6" id="KW-0539">Nucleus</keyword>